<proteinExistence type="predicted"/>
<gene>
    <name evidence="1" type="ORF">KQX54_019937</name>
</gene>
<dbReference type="Proteomes" id="UP000826195">
    <property type="component" value="Unassembled WGS sequence"/>
</dbReference>
<reference evidence="1 2" key="1">
    <citation type="journal article" date="2021" name="J. Hered.">
        <title>A chromosome-level genome assembly of the parasitoid wasp, Cotesia glomerata (Hymenoptera: Braconidae).</title>
        <authorList>
            <person name="Pinto B.J."/>
            <person name="Weis J.J."/>
            <person name="Gamble T."/>
            <person name="Ode P.J."/>
            <person name="Paul R."/>
            <person name="Zaspel J.M."/>
        </authorList>
    </citation>
    <scope>NUCLEOTIDE SEQUENCE [LARGE SCALE GENOMIC DNA]</scope>
    <source>
        <strain evidence="1">CgM1</strain>
    </source>
</reference>
<sequence length="87" mass="9785">MDRKMARKDSLTRVESHLESSPYICISSGRFEVQRMRSETVLGVAGVENPSATGVSGYHSNHNESSDNRLKVWNKIFGKVEAKTKEE</sequence>
<name>A0AAV7ICR9_COTGL</name>
<protein>
    <submittedName>
        <fullName evidence="1">Uncharacterized protein</fullName>
    </submittedName>
</protein>
<accession>A0AAV7ICR9</accession>
<dbReference type="EMBL" id="JAHXZJ010001864">
    <property type="protein sequence ID" value="KAH0550520.1"/>
    <property type="molecule type" value="Genomic_DNA"/>
</dbReference>
<comment type="caution">
    <text evidence="1">The sequence shown here is derived from an EMBL/GenBank/DDBJ whole genome shotgun (WGS) entry which is preliminary data.</text>
</comment>
<keyword evidence="2" id="KW-1185">Reference proteome</keyword>
<evidence type="ECO:0000313" key="1">
    <source>
        <dbReference type="EMBL" id="KAH0550520.1"/>
    </source>
</evidence>
<evidence type="ECO:0000313" key="2">
    <source>
        <dbReference type="Proteomes" id="UP000826195"/>
    </source>
</evidence>
<dbReference type="AlphaFoldDB" id="A0AAV7ICR9"/>
<organism evidence="1 2">
    <name type="scientific">Cotesia glomerata</name>
    <name type="common">Lepidopteran parasitic wasp</name>
    <name type="synonym">Apanteles glomeratus</name>
    <dbReference type="NCBI Taxonomy" id="32391"/>
    <lineage>
        <taxon>Eukaryota</taxon>
        <taxon>Metazoa</taxon>
        <taxon>Ecdysozoa</taxon>
        <taxon>Arthropoda</taxon>
        <taxon>Hexapoda</taxon>
        <taxon>Insecta</taxon>
        <taxon>Pterygota</taxon>
        <taxon>Neoptera</taxon>
        <taxon>Endopterygota</taxon>
        <taxon>Hymenoptera</taxon>
        <taxon>Apocrita</taxon>
        <taxon>Ichneumonoidea</taxon>
        <taxon>Braconidae</taxon>
        <taxon>Microgastrinae</taxon>
        <taxon>Cotesia</taxon>
    </lineage>
</organism>